<dbReference type="AlphaFoldDB" id="A0A5C5X9G5"/>
<sequence>MSDFQKMMEFRNASWSMVYQCQADKIDKDAIFGASENLEACLHMTESICEQMEHALTCQEAKFLLTLIDVNSREYNIDLGPERPAIRKLRRIAERIEDR</sequence>
<organism evidence="1 2">
    <name type="scientific">Thalassoglobus neptunius</name>
    <dbReference type="NCBI Taxonomy" id="1938619"/>
    <lineage>
        <taxon>Bacteria</taxon>
        <taxon>Pseudomonadati</taxon>
        <taxon>Planctomycetota</taxon>
        <taxon>Planctomycetia</taxon>
        <taxon>Planctomycetales</taxon>
        <taxon>Planctomycetaceae</taxon>
        <taxon>Thalassoglobus</taxon>
    </lineage>
</organism>
<evidence type="ECO:0000313" key="1">
    <source>
        <dbReference type="EMBL" id="TWT58953.1"/>
    </source>
</evidence>
<reference evidence="1 2" key="1">
    <citation type="submission" date="2019-02" db="EMBL/GenBank/DDBJ databases">
        <title>Deep-cultivation of Planctomycetes and their phenomic and genomic characterization uncovers novel biology.</title>
        <authorList>
            <person name="Wiegand S."/>
            <person name="Jogler M."/>
            <person name="Boedeker C."/>
            <person name="Pinto D."/>
            <person name="Vollmers J."/>
            <person name="Rivas-Marin E."/>
            <person name="Kohn T."/>
            <person name="Peeters S.H."/>
            <person name="Heuer A."/>
            <person name="Rast P."/>
            <person name="Oberbeckmann S."/>
            <person name="Bunk B."/>
            <person name="Jeske O."/>
            <person name="Meyerdierks A."/>
            <person name="Storesund J.E."/>
            <person name="Kallscheuer N."/>
            <person name="Luecker S."/>
            <person name="Lage O.M."/>
            <person name="Pohl T."/>
            <person name="Merkel B.J."/>
            <person name="Hornburger P."/>
            <person name="Mueller R.-W."/>
            <person name="Bruemmer F."/>
            <person name="Labrenz M."/>
            <person name="Spormann A.M."/>
            <person name="Op Den Camp H."/>
            <person name="Overmann J."/>
            <person name="Amann R."/>
            <person name="Jetten M.S.M."/>
            <person name="Mascher T."/>
            <person name="Medema M.H."/>
            <person name="Devos D.P."/>
            <person name="Kaster A.-K."/>
            <person name="Ovreas L."/>
            <person name="Rohde M."/>
            <person name="Galperin M.Y."/>
            <person name="Jogler C."/>
        </authorList>
    </citation>
    <scope>NUCLEOTIDE SEQUENCE [LARGE SCALE GENOMIC DNA]</scope>
    <source>
        <strain evidence="1 2">KOR42</strain>
    </source>
</reference>
<proteinExistence type="predicted"/>
<dbReference type="EMBL" id="SIHI01000001">
    <property type="protein sequence ID" value="TWT58953.1"/>
    <property type="molecule type" value="Genomic_DNA"/>
</dbReference>
<protein>
    <submittedName>
        <fullName evidence="1">Uncharacterized protein</fullName>
    </submittedName>
</protein>
<dbReference type="RefSeq" id="WP_146509696.1">
    <property type="nucleotide sequence ID" value="NZ_SIHI01000001.1"/>
</dbReference>
<keyword evidence="2" id="KW-1185">Reference proteome</keyword>
<gene>
    <name evidence="1" type="ORF">KOR42_23400</name>
</gene>
<accession>A0A5C5X9G5</accession>
<name>A0A5C5X9G5_9PLAN</name>
<evidence type="ECO:0000313" key="2">
    <source>
        <dbReference type="Proteomes" id="UP000317243"/>
    </source>
</evidence>
<comment type="caution">
    <text evidence="1">The sequence shown here is derived from an EMBL/GenBank/DDBJ whole genome shotgun (WGS) entry which is preliminary data.</text>
</comment>
<dbReference type="Proteomes" id="UP000317243">
    <property type="component" value="Unassembled WGS sequence"/>
</dbReference>